<feature type="non-terminal residue" evidence="1">
    <location>
        <position position="1"/>
    </location>
</feature>
<dbReference type="AlphaFoldDB" id="X1LS34"/>
<evidence type="ECO:0000313" key="1">
    <source>
        <dbReference type="EMBL" id="GAI22182.1"/>
    </source>
</evidence>
<dbReference type="EMBL" id="BARV01022628">
    <property type="protein sequence ID" value="GAI22182.1"/>
    <property type="molecule type" value="Genomic_DNA"/>
</dbReference>
<gene>
    <name evidence="1" type="ORF">S06H3_37267</name>
</gene>
<protein>
    <recommendedName>
        <fullName evidence="2">Gfo/Idh/MocA-like oxidoreductase C-terminal domain-containing protein</fullName>
    </recommendedName>
</protein>
<reference evidence="1" key="1">
    <citation type="journal article" date="2014" name="Front. Microbiol.">
        <title>High frequency of phylogenetically diverse reductive dehalogenase-homologous genes in deep subseafloor sedimentary metagenomes.</title>
        <authorList>
            <person name="Kawai M."/>
            <person name="Futagami T."/>
            <person name="Toyoda A."/>
            <person name="Takaki Y."/>
            <person name="Nishi S."/>
            <person name="Hori S."/>
            <person name="Arai W."/>
            <person name="Tsubouchi T."/>
            <person name="Morono Y."/>
            <person name="Uchiyama I."/>
            <person name="Ito T."/>
            <person name="Fujiyama A."/>
            <person name="Inagaki F."/>
            <person name="Takami H."/>
        </authorList>
    </citation>
    <scope>NUCLEOTIDE SEQUENCE</scope>
    <source>
        <strain evidence="1">Expedition CK06-06</strain>
    </source>
</reference>
<sequence length="95" mass="10928">ERGMFNMDFSHNTLLERFLENEASHPDIICKPKIHGKPTGLAYESIRDFIERIYHREKVRIPLEESIAVTKIILAIMESARKKMPITVGHALGNL</sequence>
<accession>X1LS34</accession>
<dbReference type="Gene3D" id="3.30.360.10">
    <property type="entry name" value="Dihydrodipicolinate Reductase, domain 2"/>
    <property type="match status" value="1"/>
</dbReference>
<comment type="caution">
    <text evidence="1">The sequence shown here is derived from an EMBL/GenBank/DDBJ whole genome shotgun (WGS) entry which is preliminary data.</text>
</comment>
<proteinExistence type="predicted"/>
<organism evidence="1">
    <name type="scientific">marine sediment metagenome</name>
    <dbReference type="NCBI Taxonomy" id="412755"/>
    <lineage>
        <taxon>unclassified sequences</taxon>
        <taxon>metagenomes</taxon>
        <taxon>ecological metagenomes</taxon>
    </lineage>
</organism>
<evidence type="ECO:0008006" key="2">
    <source>
        <dbReference type="Google" id="ProtNLM"/>
    </source>
</evidence>
<name>X1LS34_9ZZZZ</name>